<organism evidence="2">
    <name type="scientific">Brassica campestris</name>
    <name type="common">Field mustard</name>
    <dbReference type="NCBI Taxonomy" id="3711"/>
    <lineage>
        <taxon>Eukaryota</taxon>
        <taxon>Viridiplantae</taxon>
        <taxon>Streptophyta</taxon>
        <taxon>Embryophyta</taxon>
        <taxon>Tracheophyta</taxon>
        <taxon>Spermatophyta</taxon>
        <taxon>Magnoliopsida</taxon>
        <taxon>eudicotyledons</taxon>
        <taxon>Gunneridae</taxon>
        <taxon>Pentapetalae</taxon>
        <taxon>rosids</taxon>
        <taxon>malvids</taxon>
        <taxon>Brassicales</taxon>
        <taxon>Brassicaceae</taxon>
        <taxon>Brassiceae</taxon>
        <taxon>Brassica</taxon>
    </lineage>
</organism>
<proteinExistence type="predicted"/>
<protein>
    <submittedName>
        <fullName evidence="2">Uncharacterized protein</fullName>
    </submittedName>
</protein>
<dbReference type="EMBL" id="LR031571">
    <property type="protein sequence ID" value="VDC74005.1"/>
    <property type="molecule type" value="Genomic_DNA"/>
</dbReference>
<dbReference type="AlphaFoldDB" id="A0A3P5ZD12"/>
<accession>A0A3P5ZD12</accession>
<feature type="compositionally biased region" description="Polar residues" evidence="1">
    <location>
        <begin position="1"/>
        <end position="31"/>
    </location>
</feature>
<gene>
    <name evidence="2" type="ORF">BRAA01T00507Z</name>
</gene>
<sequence length="106" mass="11824">MESPLASSSSQTPVAASETDSLAKDLQNQNLEAVDEGGAKIKRKLEDFNWDHSFVKELPGDPRSDVTSREVIQRMNLLLCEFVSNSIADYMRFKRRFGADINGSSK</sequence>
<name>A0A3P5ZD12_BRACM</name>
<evidence type="ECO:0000256" key="1">
    <source>
        <dbReference type="SAM" id="MobiDB-lite"/>
    </source>
</evidence>
<reference evidence="2" key="1">
    <citation type="submission" date="2018-11" db="EMBL/GenBank/DDBJ databases">
        <authorList>
            <consortium name="Genoscope - CEA"/>
            <person name="William W."/>
        </authorList>
    </citation>
    <scope>NUCLEOTIDE SEQUENCE</scope>
</reference>
<evidence type="ECO:0000313" key="2">
    <source>
        <dbReference type="EMBL" id="VDC74005.1"/>
    </source>
</evidence>
<feature type="region of interest" description="Disordered" evidence="1">
    <location>
        <begin position="1"/>
        <end position="33"/>
    </location>
</feature>